<dbReference type="Pfam" id="PF01301">
    <property type="entry name" value="Glyco_hydro_35"/>
    <property type="match status" value="1"/>
</dbReference>
<gene>
    <name evidence="6" type="ORF">GCM10010430_58870</name>
</gene>
<feature type="domain" description="GLMA-like second" evidence="5">
    <location>
        <begin position="490"/>
        <end position="564"/>
    </location>
</feature>
<protein>
    <recommendedName>
        <fullName evidence="8">Glycoside hydrolase 35 catalytic domain-containing protein</fullName>
    </recommendedName>
</protein>
<sequence length="726" mass="76502">MTGEPGAARAAMVGGALWLDGGPRFLIAGEYPYYRDAPERWAAKLRAIRAAGIEAVTCYVPWRHHEVADGGGRHFRFAGDGNRDLVGFLELVAATGLLAVPKPGPFVHAELPFGGLPDRLSPTATPGRQAALSADGEPLLSQRLALPSASDPVFLADARSWLRAVGRVLQPFLHPAGPVVAVQIGNEGHYGETALAIDALDYSPAGLRRFGAFAPGVEAPGPDDGPLSTDRLRSMLRWGEWSAEALAEGMRTLAVELGPAVPVFTTSSPPARADRAPARPTGRYDAWLARNRPGRPTALPRAYTSWAGNVLSDDEALVNYVLAAKQGRGPNIEENWGLGRVDPGCAFPVVPIHHALLGVACGATGIDVYPACATAGWGEHLAVDRGYLAQAAGDPAQLDPPYGEAAPIRVDGTPGPAFAALRVLTHFLAGQGAALVRSLPEPGITWGLHPPYAAVGAWASEKGGPATWAGRPLPAPAGETLVPFVAHCLAHNLPFRLAELTGEWAPGPGDGPLVVSSGFFMGRALQGRLARFADDGGSLLLLGELPRLDEMLTPCTELADAVGRLTASGERSPKVRVVAPHDRPVGAAVAKWLTRAGEVTVRPGTGGWLEFRSSAADPEDCFVFLFNRSDEVRRARTEFRGRPVTADLVSGGCAVVRISHGRLRACYVKGLDERTDSGVPVRVRAGDDVLTSDQPCDLSAVRRPSGFDVRTAGGPPDLRVTLPKAQ</sequence>
<dbReference type="SUPFAM" id="SSF51445">
    <property type="entry name" value="(Trans)glycosidases"/>
    <property type="match status" value="1"/>
</dbReference>
<keyword evidence="7" id="KW-1185">Reference proteome</keyword>
<dbReference type="InterPro" id="IPR017853">
    <property type="entry name" value="GH"/>
</dbReference>
<evidence type="ECO:0000313" key="6">
    <source>
        <dbReference type="EMBL" id="GAA2266108.1"/>
    </source>
</evidence>
<reference evidence="7" key="1">
    <citation type="journal article" date="2019" name="Int. J. Syst. Evol. Microbiol.">
        <title>The Global Catalogue of Microorganisms (GCM) 10K type strain sequencing project: providing services to taxonomists for standard genome sequencing and annotation.</title>
        <authorList>
            <consortium name="The Broad Institute Genomics Platform"/>
            <consortium name="The Broad Institute Genome Sequencing Center for Infectious Disease"/>
            <person name="Wu L."/>
            <person name="Ma J."/>
        </authorList>
    </citation>
    <scope>NUCLEOTIDE SEQUENCE [LARGE SCALE GENOMIC DNA]</scope>
    <source>
        <strain evidence="7">JCM 7356</strain>
    </source>
</reference>
<accession>A0ABP5RLC0</accession>
<organism evidence="6 7">
    <name type="scientific">Kitasatospora cystarginea</name>
    <dbReference type="NCBI Taxonomy" id="58350"/>
    <lineage>
        <taxon>Bacteria</taxon>
        <taxon>Bacillati</taxon>
        <taxon>Actinomycetota</taxon>
        <taxon>Actinomycetes</taxon>
        <taxon>Kitasatosporales</taxon>
        <taxon>Streptomycetaceae</taxon>
        <taxon>Kitasatospora</taxon>
    </lineage>
</organism>
<proteinExistence type="inferred from homology"/>
<evidence type="ECO:0000256" key="1">
    <source>
        <dbReference type="ARBA" id="ARBA00009809"/>
    </source>
</evidence>
<evidence type="ECO:0000259" key="5">
    <source>
        <dbReference type="Pfam" id="PF22369"/>
    </source>
</evidence>
<evidence type="ECO:0000256" key="3">
    <source>
        <dbReference type="SAM" id="MobiDB-lite"/>
    </source>
</evidence>
<dbReference type="EMBL" id="BAAATR010000033">
    <property type="protein sequence ID" value="GAA2266108.1"/>
    <property type="molecule type" value="Genomic_DNA"/>
</dbReference>
<dbReference type="Proteomes" id="UP001500305">
    <property type="component" value="Unassembled WGS sequence"/>
</dbReference>
<evidence type="ECO:0000313" key="7">
    <source>
        <dbReference type="Proteomes" id="UP001500305"/>
    </source>
</evidence>
<comment type="caution">
    <text evidence="6">The sequence shown here is derived from an EMBL/GenBank/DDBJ whole genome shotgun (WGS) entry which is preliminary data.</text>
</comment>
<dbReference type="PANTHER" id="PTHR23421">
    <property type="entry name" value="BETA-GALACTOSIDASE RELATED"/>
    <property type="match status" value="1"/>
</dbReference>
<dbReference type="Gene3D" id="3.20.20.80">
    <property type="entry name" value="Glycosidases"/>
    <property type="match status" value="1"/>
</dbReference>
<dbReference type="InterPro" id="IPR054746">
    <property type="entry name" value="GLMA-like_second"/>
</dbReference>
<dbReference type="Pfam" id="PF22369">
    <property type="entry name" value="GLMA_2nd"/>
    <property type="match status" value="1"/>
</dbReference>
<dbReference type="InterPro" id="IPR001944">
    <property type="entry name" value="Glycoside_Hdrlase_35"/>
</dbReference>
<dbReference type="RefSeq" id="WP_344639547.1">
    <property type="nucleotide sequence ID" value="NZ_BAAATR010000033.1"/>
</dbReference>
<feature type="domain" description="Glycoside hydrolase 35 catalytic" evidence="4">
    <location>
        <begin position="17"/>
        <end position="118"/>
    </location>
</feature>
<dbReference type="InterPro" id="IPR031330">
    <property type="entry name" value="Gly_Hdrlase_35_cat"/>
</dbReference>
<evidence type="ECO:0008006" key="8">
    <source>
        <dbReference type="Google" id="ProtNLM"/>
    </source>
</evidence>
<name>A0ABP5RLC0_9ACTN</name>
<evidence type="ECO:0000256" key="2">
    <source>
        <dbReference type="RuleBase" id="RU003679"/>
    </source>
</evidence>
<feature type="region of interest" description="Disordered" evidence="3">
    <location>
        <begin position="707"/>
        <end position="726"/>
    </location>
</feature>
<evidence type="ECO:0000259" key="4">
    <source>
        <dbReference type="Pfam" id="PF01301"/>
    </source>
</evidence>
<comment type="similarity">
    <text evidence="1 2">Belongs to the glycosyl hydrolase 35 family.</text>
</comment>